<dbReference type="PROSITE" id="PS00723">
    <property type="entry name" value="POLYPRENYL_SYNTHASE_1"/>
    <property type="match status" value="1"/>
</dbReference>
<protein>
    <submittedName>
        <fullName evidence="8">Polyprenyl synthetase family protein</fullName>
    </submittedName>
</protein>
<dbReference type="SFLD" id="SFLDS00005">
    <property type="entry name" value="Isoprenoid_Synthase_Type_I"/>
    <property type="match status" value="1"/>
</dbReference>
<dbReference type="GO" id="GO:0046872">
    <property type="term" value="F:metal ion binding"/>
    <property type="evidence" value="ECO:0007669"/>
    <property type="project" value="UniProtKB-KW"/>
</dbReference>
<keyword evidence="7" id="KW-0175">Coiled coil</keyword>
<reference evidence="8" key="1">
    <citation type="journal article" date="2020" name="ISME J.">
        <title>Gammaproteobacteria mediating utilization of methyl-, sulfur- and petroleum organic compounds in deep ocean hydrothermal plumes.</title>
        <authorList>
            <person name="Zhou Z."/>
            <person name="Liu Y."/>
            <person name="Pan J."/>
            <person name="Cron B.R."/>
            <person name="Toner B.M."/>
            <person name="Anantharaman K."/>
            <person name="Breier J.A."/>
            <person name="Dick G.J."/>
            <person name="Li M."/>
        </authorList>
    </citation>
    <scope>NUCLEOTIDE SEQUENCE</scope>
    <source>
        <strain evidence="8">SZUA-1501</strain>
    </source>
</reference>
<proteinExistence type="inferred from homology"/>
<dbReference type="CDD" id="cd00685">
    <property type="entry name" value="Trans_IPPS_HT"/>
    <property type="match status" value="1"/>
</dbReference>
<dbReference type="Pfam" id="PF00348">
    <property type="entry name" value="polyprenyl_synt"/>
    <property type="match status" value="1"/>
</dbReference>
<comment type="caution">
    <text evidence="8">The sequence shown here is derived from an EMBL/GenBank/DDBJ whole genome shotgun (WGS) entry which is preliminary data.</text>
</comment>
<dbReference type="AlphaFoldDB" id="A0A9D0YRZ8"/>
<evidence type="ECO:0000256" key="3">
    <source>
        <dbReference type="ARBA" id="ARBA00022679"/>
    </source>
</evidence>
<organism evidence="8 9">
    <name type="scientific">Aquifex aeolicus</name>
    <dbReference type="NCBI Taxonomy" id="63363"/>
    <lineage>
        <taxon>Bacteria</taxon>
        <taxon>Pseudomonadati</taxon>
        <taxon>Aquificota</taxon>
        <taxon>Aquificia</taxon>
        <taxon>Aquificales</taxon>
        <taxon>Aquificaceae</taxon>
        <taxon>Aquifex</taxon>
    </lineage>
</organism>
<evidence type="ECO:0000256" key="4">
    <source>
        <dbReference type="ARBA" id="ARBA00022723"/>
    </source>
</evidence>
<evidence type="ECO:0000256" key="5">
    <source>
        <dbReference type="ARBA" id="ARBA00022842"/>
    </source>
</evidence>
<evidence type="ECO:0000256" key="7">
    <source>
        <dbReference type="SAM" id="Coils"/>
    </source>
</evidence>
<dbReference type="PANTHER" id="PTHR12001">
    <property type="entry name" value="GERANYLGERANYL PYROPHOSPHATE SYNTHASE"/>
    <property type="match status" value="1"/>
</dbReference>
<sequence length="325" mass="36273">MGVSFLEIPLVERFLTLTEESLKKFIDSQVRAIVEVGNYIVEGGGKRLRPLLLLLIAKGGGLENKHLEERGVPLAVGIEYIHTASLLHDDVVDNSQRRRGRPSAHTLFGNAVSVLTGDYMYATALYLYSIYGTPKMIEVVSNAVRLMAEGQVLELKKVGELIDEKTYFEIIDGKTAVLFGASAAVGALASPNLRESYKDFWNFGLYLGRAFQLIDDALDYEGSETQLGKPVGQDLMEGKTTYPLLVILQKIGDIQEVKRILLNGSPEELKNLVNLVRELGGVEKTKERARRELSRAKEILNRSKLQGEVREILNQMVDFIAERTY</sequence>
<evidence type="ECO:0000256" key="6">
    <source>
        <dbReference type="RuleBase" id="RU004466"/>
    </source>
</evidence>
<name>A0A9D0YRZ8_AQUAO</name>
<dbReference type="GO" id="GO:0004659">
    <property type="term" value="F:prenyltransferase activity"/>
    <property type="evidence" value="ECO:0007669"/>
    <property type="project" value="InterPro"/>
</dbReference>
<dbReference type="GO" id="GO:0008299">
    <property type="term" value="P:isoprenoid biosynthetic process"/>
    <property type="evidence" value="ECO:0007669"/>
    <property type="project" value="InterPro"/>
</dbReference>
<evidence type="ECO:0000256" key="2">
    <source>
        <dbReference type="ARBA" id="ARBA00006706"/>
    </source>
</evidence>
<dbReference type="PANTHER" id="PTHR12001:SF69">
    <property type="entry name" value="ALL TRANS-POLYPRENYL-DIPHOSPHATE SYNTHASE PDSS1"/>
    <property type="match status" value="1"/>
</dbReference>
<feature type="coiled-coil region" evidence="7">
    <location>
        <begin position="272"/>
        <end position="306"/>
    </location>
</feature>
<comment type="similarity">
    <text evidence="2 6">Belongs to the FPP/GGPP synthase family.</text>
</comment>
<keyword evidence="4" id="KW-0479">Metal-binding</keyword>
<dbReference type="Proteomes" id="UP000606463">
    <property type="component" value="Unassembled WGS sequence"/>
</dbReference>
<gene>
    <name evidence="8" type="ORF">EYH37_04770</name>
</gene>
<dbReference type="InterPro" id="IPR008949">
    <property type="entry name" value="Isoprenoid_synthase_dom_sf"/>
</dbReference>
<evidence type="ECO:0000313" key="9">
    <source>
        <dbReference type="Proteomes" id="UP000606463"/>
    </source>
</evidence>
<keyword evidence="3 6" id="KW-0808">Transferase</keyword>
<dbReference type="SUPFAM" id="SSF48576">
    <property type="entry name" value="Terpenoid synthases"/>
    <property type="match status" value="1"/>
</dbReference>
<comment type="cofactor">
    <cofactor evidence="1">
        <name>Mg(2+)</name>
        <dbReference type="ChEBI" id="CHEBI:18420"/>
    </cofactor>
</comment>
<dbReference type="InterPro" id="IPR033749">
    <property type="entry name" value="Polyprenyl_synt_CS"/>
</dbReference>
<dbReference type="InterPro" id="IPR000092">
    <property type="entry name" value="Polyprenyl_synt"/>
</dbReference>
<evidence type="ECO:0000313" key="8">
    <source>
        <dbReference type="EMBL" id="HIP98657.1"/>
    </source>
</evidence>
<dbReference type="EMBL" id="DQVE01000049">
    <property type="protein sequence ID" value="HIP98657.1"/>
    <property type="molecule type" value="Genomic_DNA"/>
</dbReference>
<accession>A0A9D0YRZ8</accession>
<dbReference type="Gene3D" id="1.10.600.10">
    <property type="entry name" value="Farnesyl Diphosphate Synthase"/>
    <property type="match status" value="1"/>
</dbReference>
<dbReference type="SFLD" id="SFLDG01017">
    <property type="entry name" value="Polyprenyl_Transferase_Like"/>
    <property type="match status" value="1"/>
</dbReference>
<keyword evidence="5" id="KW-0460">Magnesium</keyword>
<evidence type="ECO:0000256" key="1">
    <source>
        <dbReference type="ARBA" id="ARBA00001946"/>
    </source>
</evidence>